<dbReference type="RefSeq" id="XP_033387645.1">
    <property type="nucleotide sequence ID" value="XM_033520856.1"/>
</dbReference>
<dbReference type="EMBL" id="ML978067">
    <property type="protein sequence ID" value="KAF2019306.1"/>
    <property type="molecule type" value="Genomic_DNA"/>
</dbReference>
<sequence>MRQHVCAATSRDHCASRTGSFCLIAHSASSCCLKTQMKSWKLDRDRRRSMHRYNCPFPSKVPSDPEALYVHAISISPSAHQSPRLASRDSSGDVHKQKSGLSAVHSTV</sequence>
<accession>A0A6A5Y231</accession>
<feature type="region of interest" description="Disordered" evidence="1">
    <location>
        <begin position="79"/>
        <end position="108"/>
    </location>
</feature>
<feature type="compositionally biased region" description="Basic and acidic residues" evidence="1">
    <location>
        <begin position="86"/>
        <end position="96"/>
    </location>
</feature>
<evidence type="ECO:0000256" key="1">
    <source>
        <dbReference type="SAM" id="MobiDB-lite"/>
    </source>
</evidence>
<protein>
    <submittedName>
        <fullName evidence="2">Uncharacterized protein</fullName>
    </submittedName>
</protein>
<proteinExistence type="predicted"/>
<gene>
    <name evidence="2" type="ORF">BU24DRAFT_116430</name>
</gene>
<evidence type="ECO:0000313" key="3">
    <source>
        <dbReference type="Proteomes" id="UP000799778"/>
    </source>
</evidence>
<reference evidence="2" key="1">
    <citation type="journal article" date="2020" name="Stud. Mycol.">
        <title>101 Dothideomycetes genomes: a test case for predicting lifestyles and emergence of pathogens.</title>
        <authorList>
            <person name="Haridas S."/>
            <person name="Albert R."/>
            <person name="Binder M."/>
            <person name="Bloem J."/>
            <person name="Labutti K."/>
            <person name="Salamov A."/>
            <person name="Andreopoulos B."/>
            <person name="Baker S."/>
            <person name="Barry K."/>
            <person name="Bills G."/>
            <person name="Bluhm B."/>
            <person name="Cannon C."/>
            <person name="Castanera R."/>
            <person name="Culley D."/>
            <person name="Daum C."/>
            <person name="Ezra D."/>
            <person name="Gonzalez J."/>
            <person name="Henrissat B."/>
            <person name="Kuo A."/>
            <person name="Liang C."/>
            <person name="Lipzen A."/>
            <person name="Lutzoni F."/>
            <person name="Magnuson J."/>
            <person name="Mondo S."/>
            <person name="Nolan M."/>
            <person name="Ohm R."/>
            <person name="Pangilinan J."/>
            <person name="Park H.-J."/>
            <person name="Ramirez L."/>
            <person name="Alfaro M."/>
            <person name="Sun H."/>
            <person name="Tritt A."/>
            <person name="Yoshinaga Y."/>
            <person name="Zwiers L.-H."/>
            <person name="Turgeon B."/>
            <person name="Goodwin S."/>
            <person name="Spatafora J."/>
            <person name="Crous P."/>
            <person name="Grigoriev I."/>
        </authorList>
    </citation>
    <scope>NUCLEOTIDE SEQUENCE</scope>
    <source>
        <strain evidence="2">CBS 175.79</strain>
    </source>
</reference>
<dbReference type="GeneID" id="54278253"/>
<organism evidence="2 3">
    <name type="scientific">Aaosphaeria arxii CBS 175.79</name>
    <dbReference type="NCBI Taxonomy" id="1450172"/>
    <lineage>
        <taxon>Eukaryota</taxon>
        <taxon>Fungi</taxon>
        <taxon>Dikarya</taxon>
        <taxon>Ascomycota</taxon>
        <taxon>Pezizomycotina</taxon>
        <taxon>Dothideomycetes</taxon>
        <taxon>Pleosporomycetidae</taxon>
        <taxon>Pleosporales</taxon>
        <taxon>Pleosporales incertae sedis</taxon>
        <taxon>Aaosphaeria</taxon>
    </lineage>
</organism>
<name>A0A6A5Y231_9PLEO</name>
<dbReference type="Proteomes" id="UP000799778">
    <property type="component" value="Unassembled WGS sequence"/>
</dbReference>
<evidence type="ECO:0000313" key="2">
    <source>
        <dbReference type="EMBL" id="KAF2019306.1"/>
    </source>
</evidence>
<dbReference type="PROSITE" id="PS51257">
    <property type="entry name" value="PROKAR_LIPOPROTEIN"/>
    <property type="match status" value="1"/>
</dbReference>
<keyword evidence="3" id="KW-1185">Reference proteome</keyword>
<dbReference type="AlphaFoldDB" id="A0A6A5Y231"/>